<dbReference type="Proteomes" id="UP000256345">
    <property type="component" value="Unassembled WGS sequence"/>
</dbReference>
<evidence type="ECO:0000313" key="2">
    <source>
        <dbReference type="EMBL" id="AKJ02677.1"/>
    </source>
</evidence>
<feature type="transmembrane region" description="Helical" evidence="1">
    <location>
        <begin position="59"/>
        <end position="78"/>
    </location>
</feature>
<evidence type="ECO:0000256" key="1">
    <source>
        <dbReference type="SAM" id="Phobius"/>
    </source>
</evidence>
<dbReference type="EMBL" id="QUMU01000017">
    <property type="protein sequence ID" value="REG23222.1"/>
    <property type="molecule type" value="Genomic_DNA"/>
</dbReference>
<gene>
    <name evidence="2" type="ORF">AA314_04303</name>
    <name evidence="3" type="ORF">ATI61_11765</name>
</gene>
<protein>
    <submittedName>
        <fullName evidence="2">Uncharacterized protein</fullName>
    </submittedName>
</protein>
<dbReference type="AlphaFoldDB" id="A0AAC8Q7Y2"/>
<dbReference type="KEGG" id="age:AA314_04303"/>
<evidence type="ECO:0000313" key="5">
    <source>
        <dbReference type="Proteomes" id="UP000256345"/>
    </source>
</evidence>
<name>A0AAC8Q7Y2_9BACT</name>
<sequence>MKPSSAARQPSPLPLRVLHGLVFGGFTAMCLAAGSPELVHLVRTQLQPFHPGPPPRPELLLPMLAALVGMTAVLVQNVRGRGVRLSWSLLILAALVLTLWGQREGLVAGRTADSANVKILQVARALHEGTVSALRTQGAVSEDLGTWQAALEQASHGEPSPVRTRSFEPLPFRLRKIDSPDVLPSDALPGTLLLYVMPGGFAYALHPVGVSPTGEPWPLRAPDGEALVFRGAANP</sequence>
<feature type="transmembrane region" description="Helical" evidence="1">
    <location>
        <begin position="21"/>
        <end position="39"/>
    </location>
</feature>
<evidence type="ECO:0000313" key="3">
    <source>
        <dbReference type="EMBL" id="REG23222.1"/>
    </source>
</evidence>
<reference evidence="2 4" key="1">
    <citation type="submission" date="2015-05" db="EMBL/GenBank/DDBJ databases">
        <title>Genome assembly of Archangium gephyra DSM 2261.</title>
        <authorList>
            <person name="Sharma G."/>
            <person name="Subramanian S."/>
        </authorList>
    </citation>
    <scope>NUCLEOTIDE SEQUENCE [LARGE SCALE GENOMIC DNA]</scope>
    <source>
        <strain evidence="2 4">DSM 2261</strain>
    </source>
</reference>
<dbReference type="EMBL" id="CP011509">
    <property type="protein sequence ID" value="AKJ02677.1"/>
    <property type="molecule type" value="Genomic_DNA"/>
</dbReference>
<keyword evidence="1" id="KW-1133">Transmembrane helix</keyword>
<proteinExistence type="predicted"/>
<keyword evidence="5" id="KW-1185">Reference proteome</keyword>
<evidence type="ECO:0000313" key="4">
    <source>
        <dbReference type="Proteomes" id="UP000035579"/>
    </source>
</evidence>
<feature type="transmembrane region" description="Helical" evidence="1">
    <location>
        <begin position="85"/>
        <end position="101"/>
    </location>
</feature>
<dbReference type="RefSeq" id="WP_047856942.1">
    <property type="nucleotide sequence ID" value="NZ_CP011509.1"/>
</dbReference>
<keyword evidence="1" id="KW-0472">Membrane</keyword>
<keyword evidence="1" id="KW-0812">Transmembrane</keyword>
<organism evidence="2 4">
    <name type="scientific">Archangium gephyra</name>
    <dbReference type="NCBI Taxonomy" id="48"/>
    <lineage>
        <taxon>Bacteria</taxon>
        <taxon>Pseudomonadati</taxon>
        <taxon>Myxococcota</taxon>
        <taxon>Myxococcia</taxon>
        <taxon>Myxococcales</taxon>
        <taxon>Cystobacterineae</taxon>
        <taxon>Archangiaceae</taxon>
        <taxon>Archangium</taxon>
    </lineage>
</organism>
<reference evidence="3 5" key="2">
    <citation type="submission" date="2018-08" db="EMBL/GenBank/DDBJ databases">
        <title>Genomic Encyclopedia of Archaeal and Bacterial Type Strains, Phase II (KMG-II): from individual species to whole genera.</title>
        <authorList>
            <person name="Goeker M."/>
        </authorList>
    </citation>
    <scope>NUCLEOTIDE SEQUENCE [LARGE SCALE GENOMIC DNA]</scope>
    <source>
        <strain evidence="3 5">DSM 2261</strain>
    </source>
</reference>
<accession>A0AAC8Q7Y2</accession>
<dbReference type="Proteomes" id="UP000035579">
    <property type="component" value="Chromosome"/>
</dbReference>